<dbReference type="STRING" id="6573.A0A210Q396"/>
<dbReference type="Proteomes" id="UP000242188">
    <property type="component" value="Unassembled WGS sequence"/>
</dbReference>
<dbReference type="EMBL" id="NEDP02005155">
    <property type="protein sequence ID" value="OWF43185.1"/>
    <property type="molecule type" value="Genomic_DNA"/>
</dbReference>
<reference evidence="3 4" key="1">
    <citation type="journal article" date="2017" name="Nat. Ecol. Evol.">
        <title>Scallop genome provides insights into evolution of bilaterian karyotype and development.</title>
        <authorList>
            <person name="Wang S."/>
            <person name="Zhang J."/>
            <person name="Jiao W."/>
            <person name="Li J."/>
            <person name="Xun X."/>
            <person name="Sun Y."/>
            <person name="Guo X."/>
            <person name="Huan P."/>
            <person name="Dong B."/>
            <person name="Zhang L."/>
            <person name="Hu X."/>
            <person name="Sun X."/>
            <person name="Wang J."/>
            <person name="Zhao C."/>
            <person name="Wang Y."/>
            <person name="Wang D."/>
            <person name="Huang X."/>
            <person name="Wang R."/>
            <person name="Lv J."/>
            <person name="Li Y."/>
            <person name="Zhang Z."/>
            <person name="Liu B."/>
            <person name="Lu W."/>
            <person name="Hui Y."/>
            <person name="Liang J."/>
            <person name="Zhou Z."/>
            <person name="Hou R."/>
            <person name="Li X."/>
            <person name="Liu Y."/>
            <person name="Li H."/>
            <person name="Ning X."/>
            <person name="Lin Y."/>
            <person name="Zhao L."/>
            <person name="Xing Q."/>
            <person name="Dou J."/>
            <person name="Li Y."/>
            <person name="Mao J."/>
            <person name="Guo H."/>
            <person name="Dou H."/>
            <person name="Li T."/>
            <person name="Mu C."/>
            <person name="Jiang W."/>
            <person name="Fu Q."/>
            <person name="Fu X."/>
            <person name="Miao Y."/>
            <person name="Liu J."/>
            <person name="Yu Q."/>
            <person name="Li R."/>
            <person name="Liao H."/>
            <person name="Li X."/>
            <person name="Kong Y."/>
            <person name="Jiang Z."/>
            <person name="Chourrout D."/>
            <person name="Li R."/>
            <person name="Bao Z."/>
        </authorList>
    </citation>
    <scope>NUCLEOTIDE SEQUENCE [LARGE SCALE GENOMIC DNA]</scope>
    <source>
        <strain evidence="3 4">PY_sf001</strain>
    </source>
</reference>
<evidence type="ECO:0000313" key="4">
    <source>
        <dbReference type="Proteomes" id="UP000242188"/>
    </source>
</evidence>
<dbReference type="PANTHER" id="PTHR12598">
    <property type="entry name" value="COPPER HOMEOSTASIS PROTEIN CUTC"/>
    <property type="match status" value="1"/>
</dbReference>
<dbReference type="PANTHER" id="PTHR12598:SF0">
    <property type="entry name" value="COPPER HOMEOSTASIS PROTEIN CUTC HOMOLOG"/>
    <property type="match status" value="1"/>
</dbReference>
<comment type="similarity">
    <text evidence="1">Belongs to the CutC family.</text>
</comment>
<accession>A0A210Q396</accession>
<dbReference type="OrthoDB" id="7392499at2759"/>
<evidence type="ECO:0000256" key="1">
    <source>
        <dbReference type="ARBA" id="ARBA00007768"/>
    </source>
</evidence>
<dbReference type="InterPro" id="IPR005627">
    <property type="entry name" value="CutC-like"/>
</dbReference>
<evidence type="ECO:0000313" key="3">
    <source>
        <dbReference type="EMBL" id="OWF43185.1"/>
    </source>
</evidence>
<dbReference type="HAMAP" id="MF_00795">
    <property type="entry name" value="CutC"/>
    <property type="match status" value="1"/>
</dbReference>
<protein>
    <recommendedName>
        <fullName evidence="2">Copper homeostasis protein cutC homolog</fullName>
    </recommendedName>
</protein>
<sequence length="248" mass="26111">MELCVDSVESALNAEEGGATRVELCGSLVEGGTTPSLGLFRIVKSRLSIPVFVIIRPRGGDFLYSDAEVGVMKEDISLFTSSPDRPDGFVIGCLNVDGTVNTVLCKEFIALARPSKMTFHRAIDMTPDLGDALEAVIGCGFDRVLTSGGQSTALEGLPVLSDLVIQAKGRVVIMPGGGITDHNVARIVQGCGCTEFHCSARSSRSSLMTYQKQGVAIGASLSPPEFSLKAADVCKIRTILLTAKSGIN</sequence>
<dbReference type="SUPFAM" id="SSF110395">
    <property type="entry name" value="CutC-like"/>
    <property type="match status" value="1"/>
</dbReference>
<dbReference type="FunFam" id="3.20.20.380:FF:000001">
    <property type="entry name" value="Copper homeostasis protein CutC"/>
    <property type="match status" value="1"/>
</dbReference>
<dbReference type="AlphaFoldDB" id="A0A210Q396"/>
<proteinExistence type="inferred from homology"/>
<name>A0A210Q396_MIZYE</name>
<gene>
    <name evidence="3" type="ORF">KP79_PYT01906</name>
</gene>
<comment type="caution">
    <text evidence="3">The sequence shown here is derived from an EMBL/GenBank/DDBJ whole genome shotgun (WGS) entry which is preliminary data.</text>
</comment>
<dbReference type="GO" id="GO:0005507">
    <property type="term" value="F:copper ion binding"/>
    <property type="evidence" value="ECO:0007669"/>
    <property type="project" value="TreeGrafter"/>
</dbReference>
<dbReference type="InterPro" id="IPR036822">
    <property type="entry name" value="CutC-like_dom_sf"/>
</dbReference>
<organism evidence="3 4">
    <name type="scientific">Mizuhopecten yessoensis</name>
    <name type="common">Japanese scallop</name>
    <name type="synonym">Patinopecten yessoensis</name>
    <dbReference type="NCBI Taxonomy" id="6573"/>
    <lineage>
        <taxon>Eukaryota</taxon>
        <taxon>Metazoa</taxon>
        <taxon>Spiralia</taxon>
        <taxon>Lophotrochozoa</taxon>
        <taxon>Mollusca</taxon>
        <taxon>Bivalvia</taxon>
        <taxon>Autobranchia</taxon>
        <taxon>Pteriomorphia</taxon>
        <taxon>Pectinida</taxon>
        <taxon>Pectinoidea</taxon>
        <taxon>Pectinidae</taxon>
        <taxon>Mizuhopecten</taxon>
    </lineage>
</organism>
<dbReference type="Pfam" id="PF03932">
    <property type="entry name" value="CutC"/>
    <property type="match status" value="1"/>
</dbReference>
<keyword evidence="4" id="KW-1185">Reference proteome</keyword>
<dbReference type="Gene3D" id="3.20.20.380">
    <property type="entry name" value="Copper homeostasis (CutC) domain"/>
    <property type="match status" value="1"/>
</dbReference>
<evidence type="ECO:0000256" key="2">
    <source>
        <dbReference type="ARBA" id="ARBA00019014"/>
    </source>
</evidence>